<evidence type="ECO:0000256" key="1">
    <source>
        <dbReference type="ARBA" id="ARBA00001974"/>
    </source>
</evidence>
<feature type="domain" description="FAD-binding" evidence="6">
    <location>
        <begin position="325"/>
        <end position="395"/>
    </location>
</feature>
<reference evidence="7" key="1">
    <citation type="submission" date="2021-12" db="EMBL/GenBank/DDBJ databases">
        <title>Curvularia clavata genome.</title>
        <authorList>
            <person name="Cao Y."/>
        </authorList>
    </citation>
    <scope>NUCLEOTIDE SEQUENCE</scope>
    <source>
        <strain evidence="7">Yc1106</strain>
    </source>
</reference>
<dbReference type="SUPFAM" id="SSF51905">
    <property type="entry name" value="FAD/NAD(P)-binding domain"/>
    <property type="match status" value="1"/>
</dbReference>
<evidence type="ECO:0000256" key="3">
    <source>
        <dbReference type="ARBA" id="ARBA00022827"/>
    </source>
</evidence>
<evidence type="ECO:0000313" key="8">
    <source>
        <dbReference type="Proteomes" id="UP001056012"/>
    </source>
</evidence>
<keyword evidence="2" id="KW-0285">Flavoprotein</keyword>
<dbReference type="VEuPathDB" id="FungiDB:yc1106_02040"/>
<sequence length="475" mass="52498">MAALDVIIIGGGLAGSCLANGLLNKAKDLVNVAIYERDEQNSGRDGYQIRLGSYALNGFRACLTEQQYTDLLLCFGRSGGVVSSAPAIFDPNLNLLLDLSKFPTYQKSAPIGRARLRNFLQAPLLKQNVIHHGKTFVRYEVIQSGSSQESKIRAHFSDGSSADCHILISAEGSRSRINRQLGCNNILEPSQKENGGLLGKCHVPWSVLRNLPHALVEKGSIYTASRACTLFAAVYLPDNKISPEQNASYEPHGNLEEKGHYDEAQASLMVGFTWNGGLSAREVIKLDDPKGYMRQQMAEAKWHPDLMKLIDVLEPDALQAVTLRQSKDTPVDWRQRTRADKMHASNPDIAHPRVWLIGDSFHPMLPSRGMGANNAICDTADILGPLIELARQRKEHGEITDEEVRAQLAVYEKAMIPRSMSWVKKSAQQSLPDLESTQGRFIIFVVRILLAVVGTVTQVARMLGWEPKDDAPELP</sequence>
<dbReference type="GO" id="GO:0071949">
    <property type="term" value="F:FAD binding"/>
    <property type="evidence" value="ECO:0007669"/>
    <property type="project" value="InterPro"/>
</dbReference>
<evidence type="ECO:0000256" key="4">
    <source>
        <dbReference type="ARBA" id="ARBA00023002"/>
    </source>
</evidence>
<dbReference type="EMBL" id="CP089275">
    <property type="protein sequence ID" value="USP74766.1"/>
    <property type="molecule type" value="Genomic_DNA"/>
</dbReference>
<comment type="cofactor">
    <cofactor evidence="1">
        <name>FAD</name>
        <dbReference type="ChEBI" id="CHEBI:57692"/>
    </cofactor>
</comment>
<keyword evidence="3" id="KW-0274">FAD</keyword>
<evidence type="ECO:0000313" key="7">
    <source>
        <dbReference type="EMBL" id="USP74766.1"/>
    </source>
</evidence>
<dbReference type="GO" id="GO:0004497">
    <property type="term" value="F:monooxygenase activity"/>
    <property type="evidence" value="ECO:0007669"/>
    <property type="project" value="UniProtKB-KW"/>
</dbReference>
<evidence type="ECO:0000256" key="2">
    <source>
        <dbReference type="ARBA" id="ARBA00022630"/>
    </source>
</evidence>
<dbReference type="OrthoDB" id="47494at2759"/>
<dbReference type="Gene3D" id="3.50.50.60">
    <property type="entry name" value="FAD/NAD(P)-binding domain"/>
    <property type="match status" value="1"/>
</dbReference>
<dbReference type="PANTHER" id="PTHR47178">
    <property type="entry name" value="MONOOXYGENASE, FAD-BINDING"/>
    <property type="match status" value="1"/>
</dbReference>
<protein>
    <submittedName>
        <fullName evidence="7">FAD/NAD(P)-binding domain-containing protein</fullName>
    </submittedName>
</protein>
<dbReference type="InterPro" id="IPR002938">
    <property type="entry name" value="FAD-bd"/>
</dbReference>
<dbReference type="PANTHER" id="PTHR47178:SF5">
    <property type="entry name" value="FAD-BINDING DOMAIN-CONTAINING PROTEIN"/>
    <property type="match status" value="1"/>
</dbReference>
<organism evidence="7 8">
    <name type="scientific">Curvularia clavata</name>
    <dbReference type="NCBI Taxonomy" id="95742"/>
    <lineage>
        <taxon>Eukaryota</taxon>
        <taxon>Fungi</taxon>
        <taxon>Dikarya</taxon>
        <taxon>Ascomycota</taxon>
        <taxon>Pezizomycotina</taxon>
        <taxon>Dothideomycetes</taxon>
        <taxon>Pleosporomycetidae</taxon>
        <taxon>Pleosporales</taxon>
        <taxon>Pleosporineae</taxon>
        <taxon>Pleosporaceae</taxon>
        <taxon>Curvularia</taxon>
    </lineage>
</organism>
<gene>
    <name evidence="7" type="ORF">yc1106_02040</name>
</gene>
<accession>A0A9Q9DQW6</accession>
<keyword evidence="8" id="KW-1185">Reference proteome</keyword>
<dbReference type="InterPro" id="IPR036188">
    <property type="entry name" value="FAD/NAD-bd_sf"/>
</dbReference>
<dbReference type="Pfam" id="PF01494">
    <property type="entry name" value="FAD_binding_3"/>
    <property type="match status" value="1"/>
</dbReference>
<evidence type="ECO:0000259" key="6">
    <source>
        <dbReference type="Pfam" id="PF01494"/>
    </source>
</evidence>
<keyword evidence="5" id="KW-0503">Monooxygenase</keyword>
<dbReference type="AlphaFoldDB" id="A0A9Q9DQW6"/>
<keyword evidence="4" id="KW-0560">Oxidoreductase</keyword>
<evidence type="ECO:0000256" key="5">
    <source>
        <dbReference type="ARBA" id="ARBA00023033"/>
    </source>
</evidence>
<proteinExistence type="predicted"/>
<name>A0A9Q9DQW6_CURCL</name>
<dbReference type="Proteomes" id="UP001056012">
    <property type="component" value="Chromosome 2"/>
</dbReference>
<dbReference type="PRINTS" id="PR00420">
    <property type="entry name" value="RNGMNOXGNASE"/>
</dbReference>